<dbReference type="OrthoDB" id="1652964at2759"/>
<dbReference type="SUPFAM" id="SSF54211">
    <property type="entry name" value="Ribosomal protein S5 domain 2-like"/>
    <property type="match status" value="1"/>
</dbReference>
<dbReference type="GO" id="GO:0019287">
    <property type="term" value="P:isopentenyl diphosphate biosynthetic process, mevalonate pathway"/>
    <property type="evidence" value="ECO:0007669"/>
    <property type="project" value="UniProtKB-UniPathway"/>
</dbReference>
<keyword evidence="7 17" id="KW-0547">Nucleotide-binding</keyword>
<dbReference type="InterPro" id="IPR006203">
    <property type="entry name" value="GHMP_knse_ATP-bd_CS"/>
</dbReference>
<dbReference type="EC" id="2.7.1.36" evidence="3 17"/>
<evidence type="ECO:0000256" key="13">
    <source>
        <dbReference type="ARBA" id="ARBA00023166"/>
    </source>
</evidence>
<evidence type="ECO:0000256" key="14">
    <source>
        <dbReference type="ARBA" id="ARBA00023221"/>
    </source>
</evidence>
<dbReference type="PROSITE" id="PS00627">
    <property type="entry name" value="GHMP_KINASES_ATP"/>
    <property type="match status" value="1"/>
</dbReference>
<keyword evidence="9 17" id="KW-0067">ATP-binding</keyword>
<proteinExistence type="inferred from homology"/>
<comment type="similarity">
    <text evidence="2 17">Belongs to the GHMP kinase family. Mevalonate kinase subfamily.</text>
</comment>
<dbReference type="VEuPathDB" id="FungiDB:ASPWEDRAFT_32054"/>
<dbReference type="RefSeq" id="XP_040685090.1">
    <property type="nucleotide sequence ID" value="XM_040833609.1"/>
</dbReference>
<dbReference type="EMBL" id="KV878216">
    <property type="protein sequence ID" value="OJJ31413.1"/>
    <property type="molecule type" value="Genomic_DNA"/>
</dbReference>
<dbReference type="InterPro" id="IPR014721">
    <property type="entry name" value="Ribsml_uS5_D2-typ_fold_subgr"/>
</dbReference>
<evidence type="ECO:0000256" key="8">
    <source>
        <dbReference type="ARBA" id="ARBA00022777"/>
    </source>
</evidence>
<evidence type="ECO:0000256" key="17">
    <source>
        <dbReference type="RuleBase" id="RU363087"/>
    </source>
</evidence>
<evidence type="ECO:0000256" key="6">
    <source>
        <dbReference type="ARBA" id="ARBA00022679"/>
    </source>
</evidence>
<keyword evidence="8 17" id="KW-0418">Kinase</keyword>
<keyword evidence="4 17" id="KW-0963">Cytoplasm</keyword>
<dbReference type="InterPro" id="IPR020568">
    <property type="entry name" value="Ribosomal_Su5_D2-typ_SF"/>
</dbReference>
<evidence type="ECO:0000256" key="15">
    <source>
        <dbReference type="ARBA" id="ARBA00029310"/>
    </source>
</evidence>
<evidence type="ECO:0000256" key="12">
    <source>
        <dbReference type="ARBA" id="ARBA00023098"/>
    </source>
</evidence>
<keyword evidence="17" id="KW-0752">Steroid biosynthesis</keyword>
<evidence type="ECO:0000256" key="7">
    <source>
        <dbReference type="ARBA" id="ARBA00022741"/>
    </source>
</evidence>
<dbReference type="Gene3D" id="3.30.230.10">
    <property type="match status" value="1"/>
</dbReference>
<organism evidence="19 20">
    <name type="scientific">Aspergillus wentii DTO 134E9</name>
    <dbReference type="NCBI Taxonomy" id="1073089"/>
    <lineage>
        <taxon>Eukaryota</taxon>
        <taxon>Fungi</taxon>
        <taxon>Dikarya</taxon>
        <taxon>Ascomycota</taxon>
        <taxon>Pezizomycotina</taxon>
        <taxon>Eurotiomycetes</taxon>
        <taxon>Eurotiomycetidae</taxon>
        <taxon>Eurotiales</taxon>
        <taxon>Aspergillaceae</taxon>
        <taxon>Aspergillus</taxon>
        <taxon>Aspergillus subgen. Cremei</taxon>
    </lineage>
</organism>
<dbReference type="PRINTS" id="PR00959">
    <property type="entry name" value="MEVGALKINASE"/>
</dbReference>
<gene>
    <name evidence="19" type="ORF">ASPWEDRAFT_32054</name>
</gene>
<protein>
    <recommendedName>
        <fullName evidence="3 17">Mevalonate kinase</fullName>
        <shortName evidence="17">MK</shortName>
        <ecNumber evidence="3 17">2.7.1.36</ecNumber>
    </recommendedName>
</protein>
<keyword evidence="11 17" id="KW-0756">Sterol biosynthesis</keyword>
<dbReference type="GO" id="GO:0006696">
    <property type="term" value="P:ergosterol biosynthetic process"/>
    <property type="evidence" value="ECO:0007669"/>
    <property type="project" value="TreeGrafter"/>
</dbReference>
<evidence type="ECO:0000256" key="11">
    <source>
        <dbReference type="ARBA" id="ARBA00023011"/>
    </source>
</evidence>
<dbReference type="PANTHER" id="PTHR43290:SF2">
    <property type="entry name" value="MEVALONATE KINASE"/>
    <property type="match status" value="1"/>
</dbReference>
<dbReference type="AlphaFoldDB" id="A0A1L9R952"/>
<dbReference type="InterPro" id="IPR006204">
    <property type="entry name" value="GHMP_kinase_N_dom"/>
</dbReference>
<evidence type="ECO:0000256" key="16">
    <source>
        <dbReference type="ARBA" id="ARBA00029438"/>
    </source>
</evidence>
<keyword evidence="13 17" id="KW-1207">Sterol metabolism</keyword>
<dbReference type="NCBIfam" id="TIGR00549">
    <property type="entry name" value="mevalon_kin"/>
    <property type="match status" value="1"/>
</dbReference>
<evidence type="ECO:0000313" key="20">
    <source>
        <dbReference type="Proteomes" id="UP000184383"/>
    </source>
</evidence>
<evidence type="ECO:0000256" key="2">
    <source>
        <dbReference type="ARBA" id="ARBA00006495"/>
    </source>
</evidence>
<evidence type="ECO:0000256" key="3">
    <source>
        <dbReference type="ARBA" id="ARBA00012103"/>
    </source>
</evidence>
<dbReference type="InterPro" id="IPR006205">
    <property type="entry name" value="Mev_gal_kin"/>
</dbReference>
<dbReference type="InterPro" id="IPR036554">
    <property type="entry name" value="GHMP_kinase_C_sf"/>
</dbReference>
<evidence type="ECO:0000256" key="4">
    <source>
        <dbReference type="ARBA" id="ARBA00022490"/>
    </source>
</evidence>
<dbReference type="Pfam" id="PF00288">
    <property type="entry name" value="GHMP_kinases_N"/>
    <property type="match status" value="1"/>
</dbReference>
<evidence type="ECO:0000256" key="5">
    <source>
        <dbReference type="ARBA" id="ARBA00022516"/>
    </source>
</evidence>
<dbReference type="Proteomes" id="UP000184383">
    <property type="component" value="Unassembled WGS sequence"/>
</dbReference>
<dbReference type="PANTHER" id="PTHR43290">
    <property type="entry name" value="MEVALONATE KINASE"/>
    <property type="match status" value="1"/>
</dbReference>
<dbReference type="GO" id="GO:0005829">
    <property type="term" value="C:cytosol"/>
    <property type="evidence" value="ECO:0007669"/>
    <property type="project" value="TreeGrafter"/>
</dbReference>
<comment type="pathway">
    <text evidence="16 17">Isoprenoid biosynthesis; isopentenyl diphosphate biosynthesis via mevalonate pathway; isopentenyl diphosphate from (R)-mevalonate: step 1/3.</text>
</comment>
<comment type="function">
    <text evidence="17">Mevalonate kinase; part of the second module of ergosterol biosynthesis pathway that includes the middle steps of the pathway. The second module is carried out in the vacuole and involves the formation of farnesyl diphosphate, which is also an important intermediate in the biosynthesis of ubiquinone, dolichol, heme and prenylated proteins.</text>
</comment>
<dbReference type="Gene3D" id="3.30.70.890">
    <property type="entry name" value="GHMP kinase, C-terminal domain"/>
    <property type="match status" value="1"/>
</dbReference>
<evidence type="ECO:0000256" key="1">
    <source>
        <dbReference type="ARBA" id="ARBA00004496"/>
    </source>
</evidence>
<dbReference type="GO" id="GO:0004496">
    <property type="term" value="F:mevalonate kinase activity"/>
    <property type="evidence" value="ECO:0007669"/>
    <property type="project" value="UniProtKB-EC"/>
</dbReference>
<feature type="domain" description="GHMP kinase N-terminal" evidence="18">
    <location>
        <begin position="142"/>
        <end position="223"/>
    </location>
</feature>
<evidence type="ECO:0000256" key="9">
    <source>
        <dbReference type="ARBA" id="ARBA00022840"/>
    </source>
</evidence>
<keyword evidence="14 17" id="KW-0753">Steroid metabolism</keyword>
<reference evidence="20" key="1">
    <citation type="journal article" date="2017" name="Genome Biol.">
        <title>Comparative genomics reveals high biological diversity and specific adaptations in the industrially and medically important fungal genus Aspergillus.</title>
        <authorList>
            <person name="de Vries R.P."/>
            <person name="Riley R."/>
            <person name="Wiebenga A."/>
            <person name="Aguilar-Osorio G."/>
            <person name="Amillis S."/>
            <person name="Uchima C.A."/>
            <person name="Anderluh G."/>
            <person name="Asadollahi M."/>
            <person name="Askin M."/>
            <person name="Barry K."/>
            <person name="Battaglia E."/>
            <person name="Bayram O."/>
            <person name="Benocci T."/>
            <person name="Braus-Stromeyer S.A."/>
            <person name="Caldana C."/>
            <person name="Canovas D."/>
            <person name="Cerqueira G.C."/>
            <person name="Chen F."/>
            <person name="Chen W."/>
            <person name="Choi C."/>
            <person name="Clum A."/>
            <person name="Dos Santos R.A."/>
            <person name="Damasio A.R."/>
            <person name="Diallinas G."/>
            <person name="Emri T."/>
            <person name="Fekete E."/>
            <person name="Flipphi M."/>
            <person name="Freyberg S."/>
            <person name="Gallo A."/>
            <person name="Gournas C."/>
            <person name="Habgood R."/>
            <person name="Hainaut M."/>
            <person name="Harispe M.L."/>
            <person name="Henrissat B."/>
            <person name="Hilden K.S."/>
            <person name="Hope R."/>
            <person name="Hossain A."/>
            <person name="Karabika E."/>
            <person name="Karaffa L."/>
            <person name="Karanyi Z."/>
            <person name="Krasevec N."/>
            <person name="Kuo A."/>
            <person name="Kusch H."/>
            <person name="LaButti K."/>
            <person name="Lagendijk E.L."/>
            <person name="Lapidus A."/>
            <person name="Levasseur A."/>
            <person name="Lindquist E."/>
            <person name="Lipzen A."/>
            <person name="Logrieco A.F."/>
            <person name="MacCabe A."/>
            <person name="Maekelae M.R."/>
            <person name="Malavazi I."/>
            <person name="Melin P."/>
            <person name="Meyer V."/>
            <person name="Mielnichuk N."/>
            <person name="Miskei M."/>
            <person name="Molnar A.P."/>
            <person name="Mule G."/>
            <person name="Ngan C.Y."/>
            <person name="Orejas M."/>
            <person name="Orosz E."/>
            <person name="Ouedraogo J.P."/>
            <person name="Overkamp K.M."/>
            <person name="Park H.-S."/>
            <person name="Perrone G."/>
            <person name="Piumi F."/>
            <person name="Punt P.J."/>
            <person name="Ram A.F."/>
            <person name="Ramon A."/>
            <person name="Rauscher S."/>
            <person name="Record E."/>
            <person name="Riano-Pachon D.M."/>
            <person name="Robert V."/>
            <person name="Roehrig J."/>
            <person name="Ruller R."/>
            <person name="Salamov A."/>
            <person name="Salih N.S."/>
            <person name="Samson R.A."/>
            <person name="Sandor E."/>
            <person name="Sanguinetti M."/>
            <person name="Schuetze T."/>
            <person name="Sepcic K."/>
            <person name="Shelest E."/>
            <person name="Sherlock G."/>
            <person name="Sophianopoulou V."/>
            <person name="Squina F.M."/>
            <person name="Sun H."/>
            <person name="Susca A."/>
            <person name="Todd R.B."/>
            <person name="Tsang A."/>
            <person name="Unkles S.E."/>
            <person name="van de Wiele N."/>
            <person name="van Rossen-Uffink D."/>
            <person name="Oliveira J.V."/>
            <person name="Vesth T.C."/>
            <person name="Visser J."/>
            <person name="Yu J.-H."/>
            <person name="Zhou M."/>
            <person name="Andersen M.R."/>
            <person name="Archer D.B."/>
            <person name="Baker S.E."/>
            <person name="Benoit I."/>
            <person name="Brakhage A.A."/>
            <person name="Braus G.H."/>
            <person name="Fischer R."/>
            <person name="Frisvad J.C."/>
            <person name="Goldman G.H."/>
            <person name="Houbraken J."/>
            <person name="Oakley B."/>
            <person name="Pocsi I."/>
            <person name="Scazzocchio C."/>
            <person name="Seiboth B."/>
            <person name="vanKuyk P.A."/>
            <person name="Wortman J."/>
            <person name="Dyer P.S."/>
            <person name="Grigoriev I.V."/>
        </authorList>
    </citation>
    <scope>NUCLEOTIDE SEQUENCE [LARGE SCALE GENOMIC DNA]</scope>
    <source>
        <strain evidence="20">DTO 134E9</strain>
    </source>
</reference>
<dbReference type="GeneID" id="63749457"/>
<sequence>MKAETNVESTDSLTVSAPGKVILFGEHAVVYGRLAIAAPISLRSYLKSDILREQDTPQVTLSMPDLGMQQTWTISELPWTVAMKVRDKPEADLATALEPDLTNAISWFLSKTSPELKKKKHHFEAQLAFLYLYMLLCSPNDNSYTYTLTSEIPIGAGLGSSASVSVCISTALLLRSGHLQSVRCLEDEESKQQSLDAINRWAFVGEMCIHGRPSGLDNTVATMGKAICFSRPGGGQQMKTAALGTIPELPLLIINSNISRSGATQIAKVRDARDSDPKRVDRLFDTIDRVTLLAIIKLTETVRDEKTLATLVHCLGELIQINHRMLAALGVSHGRLERVRHLLDGRKLAYTKLTGAGGGGCTISLLRAEGEALTETLQQLDEEGYSSVLTSFSSEAVKISVDENVE</sequence>
<keyword evidence="20" id="KW-1185">Reference proteome</keyword>
<dbReference type="GO" id="GO:0005524">
    <property type="term" value="F:ATP binding"/>
    <property type="evidence" value="ECO:0007669"/>
    <property type="project" value="UniProtKB-KW"/>
</dbReference>
<keyword evidence="10" id="KW-0460">Magnesium</keyword>
<dbReference type="STRING" id="1073089.A0A1L9R952"/>
<dbReference type="SUPFAM" id="SSF55060">
    <property type="entry name" value="GHMP Kinase, C-terminal domain"/>
    <property type="match status" value="1"/>
</dbReference>
<evidence type="ECO:0000256" key="10">
    <source>
        <dbReference type="ARBA" id="ARBA00022842"/>
    </source>
</evidence>
<evidence type="ECO:0000313" key="19">
    <source>
        <dbReference type="EMBL" id="OJJ31413.1"/>
    </source>
</evidence>
<keyword evidence="6 17" id="KW-0808">Transferase</keyword>
<accession>A0A1L9R952</accession>
<name>A0A1L9R952_ASPWE</name>
<dbReference type="UniPathway" id="UPA00057">
    <property type="reaction ID" value="UER00098"/>
</dbReference>
<evidence type="ECO:0000259" key="18">
    <source>
        <dbReference type="Pfam" id="PF00288"/>
    </source>
</evidence>
<keyword evidence="12 17" id="KW-0443">Lipid metabolism</keyword>
<keyword evidence="5 17" id="KW-0444">Lipid biosynthesis</keyword>
<comment type="catalytic activity">
    <reaction evidence="15">
        <text>(R)-mevalonate + ATP = (R)-5-phosphomevalonate + ADP + H(+)</text>
        <dbReference type="Rhea" id="RHEA:17065"/>
        <dbReference type="ChEBI" id="CHEBI:15378"/>
        <dbReference type="ChEBI" id="CHEBI:30616"/>
        <dbReference type="ChEBI" id="CHEBI:36464"/>
        <dbReference type="ChEBI" id="CHEBI:58146"/>
        <dbReference type="ChEBI" id="CHEBI:456216"/>
        <dbReference type="EC" id="2.7.1.36"/>
    </reaction>
    <physiologicalReaction direction="left-to-right" evidence="15">
        <dbReference type="Rhea" id="RHEA:17066"/>
    </physiologicalReaction>
</comment>
<comment type="subcellular location">
    <subcellularLocation>
        <location evidence="1 17">Cytoplasm</location>
    </subcellularLocation>
</comment>